<dbReference type="GO" id="GO:0052689">
    <property type="term" value="F:carboxylic ester hydrolase activity"/>
    <property type="evidence" value="ECO:0007669"/>
    <property type="project" value="UniProtKB-ARBA"/>
</dbReference>
<dbReference type="STRING" id="1271860.SAMN05216174_105264"/>
<feature type="domain" description="PET hydrolase/cutinase-like" evidence="4">
    <location>
        <begin position="39"/>
        <end position="295"/>
    </location>
</feature>
<keyword evidence="3" id="KW-0732">Signal</keyword>
<dbReference type="RefSeq" id="WP_228771600.1">
    <property type="nucleotide sequence ID" value="NZ_FMZZ01000005.1"/>
</dbReference>
<dbReference type="PANTHER" id="PTHR22946">
    <property type="entry name" value="DIENELACTONE HYDROLASE DOMAIN-CONTAINING PROTEIN-RELATED"/>
    <property type="match status" value="1"/>
</dbReference>
<dbReference type="PANTHER" id="PTHR22946:SF9">
    <property type="entry name" value="POLYKETIDE TRANSFERASE AF380"/>
    <property type="match status" value="1"/>
</dbReference>
<dbReference type="InterPro" id="IPR050261">
    <property type="entry name" value="FrsA_esterase"/>
</dbReference>
<dbReference type="AlphaFoldDB" id="A0A1G6QFF0"/>
<dbReference type="SUPFAM" id="SSF53474">
    <property type="entry name" value="alpha/beta-Hydrolases"/>
    <property type="match status" value="1"/>
</dbReference>
<gene>
    <name evidence="5" type="ORF">SAMN05216174_105264</name>
</gene>
<evidence type="ECO:0000256" key="2">
    <source>
        <dbReference type="ARBA" id="ARBA00022801"/>
    </source>
</evidence>
<dbReference type="InterPro" id="IPR029058">
    <property type="entry name" value="AB_hydrolase_fold"/>
</dbReference>
<evidence type="ECO:0000256" key="1">
    <source>
        <dbReference type="ARBA" id="ARBA00008645"/>
    </source>
</evidence>
<evidence type="ECO:0000313" key="6">
    <source>
        <dbReference type="Proteomes" id="UP000199501"/>
    </source>
</evidence>
<dbReference type="InterPro" id="IPR041127">
    <property type="entry name" value="PET_hydrolase/cutinase-like"/>
</dbReference>
<dbReference type="Pfam" id="PF12740">
    <property type="entry name" value="PETase"/>
    <property type="match status" value="1"/>
</dbReference>
<comment type="similarity">
    <text evidence="1">Belongs to the AB hydrolase superfamily.</text>
</comment>
<dbReference type="Proteomes" id="UP000199501">
    <property type="component" value="Unassembled WGS sequence"/>
</dbReference>
<evidence type="ECO:0000259" key="4">
    <source>
        <dbReference type="Pfam" id="PF12740"/>
    </source>
</evidence>
<organism evidence="5 6">
    <name type="scientific">Actinokineospora iranica</name>
    <dbReference type="NCBI Taxonomy" id="1271860"/>
    <lineage>
        <taxon>Bacteria</taxon>
        <taxon>Bacillati</taxon>
        <taxon>Actinomycetota</taxon>
        <taxon>Actinomycetes</taxon>
        <taxon>Pseudonocardiales</taxon>
        <taxon>Pseudonocardiaceae</taxon>
        <taxon>Actinokineospora</taxon>
    </lineage>
</organism>
<name>A0A1G6QFF0_9PSEU</name>
<keyword evidence="2 5" id="KW-0378">Hydrolase</keyword>
<protein>
    <submittedName>
        <fullName evidence="5">Dienelactone hydrolase family protein</fullName>
    </submittedName>
</protein>
<proteinExistence type="inferred from homology"/>
<accession>A0A1G6QFF0</accession>
<keyword evidence="6" id="KW-1185">Reference proteome</keyword>
<feature type="chain" id="PRO_5011511800" evidence="3">
    <location>
        <begin position="34"/>
        <end position="297"/>
    </location>
</feature>
<feature type="signal peptide" evidence="3">
    <location>
        <begin position="1"/>
        <end position="33"/>
    </location>
</feature>
<evidence type="ECO:0000256" key="3">
    <source>
        <dbReference type="SAM" id="SignalP"/>
    </source>
</evidence>
<reference evidence="6" key="1">
    <citation type="submission" date="2016-10" db="EMBL/GenBank/DDBJ databases">
        <authorList>
            <person name="Varghese N."/>
            <person name="Submissions S."/>
        </authorList>
    </citation>
    <scope>NUCLEOTIDE SEQUENCE [LARGE SCALE GENOMIC DNA]</scope>
    <source>
        <strain evidence="6">IBRC-M 10403</strain>
    </source>
</reference>
<dbReference type="Gene3D" id="3.40.50.1820">
    <property type="entry name" value="alpha/beta hydrolase"/>
    <property type="match status" value="1"/>
</dbReference>
<sequence length="297" mass="31645">MRKSRIKASLAVIPAALALTAAAVIPTTTAANAAPLAPTYQRGPEPTWDSVRAARGPFAYATHTVSDFAAWGFGGGTVYYPTDTSQGTFGAVAISPGYVSTQQHVAWLGPRLASQGFVVITITTNSRYDQPAARGRQILAALDYLTTRSPRSVRGKIDPKRLAVMGHSMGGGGALAAAATRTSVKAAVPLAPYHTDKTWPEITAPTMIIGGSRDTVTQVGQHAERFYTSMTNARERAYAEVSAATHGTFTVENPMIGGLSVAWLKRFVDDDTRYDRLLCPAPVNTELAEYRDTCAHS</sequence>
<dbReference type="EMBL" id="FMZZ01000005">
    <property type="protein sequence ID" value="SDC91119.1"/>
    <property type="molecule type" value="Genomic_DNA"/>
</dbReference>
<evidence type="ECO:0000313" key="5">
    <source>
        <dbReference type="EMBL" id="SDC91119.1"/>
    </source>
</evidence>